<accession>A0A965ZFP2</accession>
<dbReference type="Proteomes" id="UP000638732">
    <property type="component" value="Unassembled WGS sequence"/>
</dbReference>
<dbReference type="AlphaFoldDB" id="A0A965ZFP2"/>
<keyword evidence="2" id="KW-1185">Reference proteome</keyword>
<evidence type="ECO:0000313" key="2">
    <source>
        <dbReference type="Proteomes" id="UP000638732"/>
    </source>
</evidence>
<organism evidence="1 2">
    <name type="scientific">Mucilaginibacter agri</name>
    <dbReference type="NCBI Taxonomy" id="2695265"/>
    <lineage>
        <taxon>Bacteria</taxon>
        <taxon>Pseudomonadati</taxon>
        <taxon>Bacteroidota</taxon>
        <taxon>Sphingobacteriia</taxon>
        <taxon>Sphingobacteriales</taxon>
        <taxon>Sphingobacteriaceae</taxon>
        <taxon>Mucilaginibacter</taxon>
    </lineage>
</organism>
<sequence length="241" mass="27731">MHHIIKRFFTTAFISSWVLFVKAQSASDSLSNTTIKDKLIQQYHAGIGQQSNLYNGPVYEPNNIIVKGSALFSSPDWITGSVIYDGVPYPGTRLKYDMYKDQLISLLYNNFSSYNLMTPRVSAFDIDGHHFITVPDKPDMDGFFDELYKGKSQVLVKRKMVVQNSSSLDKLEKEYEYHTYYYVGINNQYYKVSSPSDIDGLLKTHKKEVQKYVRANRSNFKKNKELAIVSAVSYYDQISNN</sequence>
<evidence type="ECO:0000313" key="1">
    <source>
        <dbReference type="EMBL" id="NCD70050.1"/>
    </source>
</evidence>
<dbReference type="RefSeq" id="WP_166586017.1">
    <property type="nucleotide sequence ID" value="NZ_WWEO01000042.1"/>
</dbReference>
<reference evidence="1" key="2">
    <citation type="submission" date="2020-10" db="EMBL/GenBank/DDBJ databases">
        <title>Mucilaginibacter sp. nov., isolated from soil.</title>
        <authorList>
            <person name="Jeon C.O."/>
        </authorList>
    </citation>
    <scope>NUCLEOTIDE SEQUENCE</scope>
    <source>
        <strain evidence="1">R11</strain>
    </source>
</reference>
<reference evidence="1" key="1">
    <citation type="submission" date="2020-01" db="EMBL/GenBank/DDBJ databases">
        <authorList>
            <person name="Seo Y.L."/>
        </authorList>
    </citation>
    <scope>NUCLEOTIDE SEQUENCE</scope>
    <source>
        <strain evidence="1">R11</strain>
    </source>
</reference>
<name>A0A965ZFP2_9SPHI</name>
<protein>
    <submittedName>
        <fullName evidence="1">Uncharacterized protein</fullName>
    </submittedName>
</protein>
<proteinExistence type="predicted"/>
<dbReference type="EMBL" id="WWEO01000042">
    <property type="protein sequence ID" value="NCD70050.1"/>
    <property type="molecule type" value="Genomic_DNA"/>
</dbReference>
<comment type="caution">
    <text evidence="1">The sequence shown here is derived from an EMBL/GenBank/DDBJ whole genome shotgun (WGS) entry which is preliminary data.</text>
</comment>
<gene>
    <name evidence="1" type="ORF">GSY63_11840</name>
</gene>